<reference evidence="2 3" key="1">
    <citation type="submission" date="2024-04" db="EMBL/GenBank/DDBJ databases">
        <authorList>
            <person name="Fracassetti M."/>
        </authorList>
    </citation>
    <scope>NUCLEOTIDE SEQUENCE [LARGE SCALE GENOMIC DNA]</scope>
</reference>
<proteinExistence type="predicted"/>
<evidence type="ECO:0000313" key="2">
    <source>
        <dbReference type="EMBL" id="CAL1363058.1"/>
    </source>
</evidence>
<accession>A0AAV2D0Z7</accession>
<feature type="compositionally biased region" description="Basic and acidic residues" evidence="1">
    <location>
        <begin position="112"/>
        <end position="121"/>
    </location>
</feature>
<sequence length="121" mass="12468">MISVTFSLPTPTVREINAVANISGDRRRGAIVDSAGDKAGGGGATAGTFDAEKLASRSGSIVVDHDHRYPVAGLSFRFRTGGHGGGGASSVDGGRDSESTSTTPNHSKKNGRLLETKKREV</sequence>
<protein>
    <submittedName>
        <fullName evidence="2">Uncharacterized protein</fullName>
    </submittedName>
</protein>
<keyword evidence="3" id="KW-1185">Reference proteome</keyword>
<evidence type="ECO:0000256" key="1">
    <source>
        <dbReference type="SAM" id="MobiDB-lite"/>
    </source>
</evidence>
<dbReference type="EMBL" id="OZ034814">
    <property type="protein sequence ID" value="CAL1363058.1"/>
    <property type="molecule type" value="Genomic_DNA"/>
</dbReference>
<organism evidence="2 3">
    <name type="scientific">Linum trigynum</name>
    <dbReference type="NCBI Taxonomy" id="586398"/>
    <lineage>
        <taxon>Eukaryota</taxon>
        <taxon>Viridiplantae</taxon>
        <taxon>Streptophyta</taxon>
        <taxon>Embryophyta</taxon>
        <taxon>Tracheophyta</taxon>
        <taxon>Spermatophyta</taxon>
        <taxon>Magnoliopsida</taxon>
        <taxon>eudicotyledons</taxon>
        <taxon>Gunneridae</taxon>
        <taxon>Pentapetalae</taxon>
        <taxon>rosids</taxon>
        <taxon>fabids</taxon>
        <taxon>Malpighiales</taxon>
        <taxon>Linaceae</taxon>
        <taxon>Linum</taxon>
    </lineage>
</organism>
<dbReference type="AlphaFoldDB" id="A0AAV2D0Z7"/>
<dbReference type="Proteomes" id="UP001497516">
    <property type="component" value="Chromosome 10"/>
</dbReference>
<evidence type="ECO:0000313" key="3">
    <source>
        <dbReference type="Proteomes" id="UP001497516"/>
    </source>
</evidence>
<feature type="region of interest" description="Disordered" evidence="1">
    <location>
        <begin position="76"/>
        <end position="121"/>
    </location>
</feature>
<gene>
    <name evidence="2" type="ORF">LTRI10_LOCUS9750</name>
</gene>
<name>A0AAV2D0Z7_9ROSI</name>